<dbReference type="GO" id="GO:0046872">
    <property type="term" value="F:metal ion binding"/>
    <property type="evidence" value="ECO:0007669"/>
    <property type="project" value="InterPro"/>
</dbReference>
<dbReference type="Pfam" id="PF05193">
    <property type="entry name" value="Peptidase_M16_C"/>
    <property type="match status" value="1"/>
</dbReference>
<evidence type="ECO:0008006" key="7">
    <source>
        <dbReference type="Google" id="ProtNLM"/>
    </source>
</evidence>
<dbReference type="Gene3D" id="3.30.830.10">
    <property type="entry name" value="Metalloenzyme, LuxS/M16 peptidase-like"/>
    <property type="match status" value="2"/>
</dbReference>
<evidence type="ECO:0000313" key="6">
    <source>
        <dbReference type="Proteomes" id="UP001314263"/>
    </source>
</evidence>
<dbReference type="InterPro" id="IPR050361">
    <property type="entry name" value="MPP/UQCRC_Complex"/>
</dbReference>
<evidence type="ECO:0000259" key="3">
    <source>
        <dbReference type="Pfam" id="PF00675"/>
    </source>
</evidence>
<keyword evidence="6" id="KW-1185">Reference proteome</keyword>
<dbReference type="FunFam" id="3.30.830.10:FF:000008">
    <property type="entry name" value="Mitochondrial-processing peptidase subunit beta"/>
    <property type="match status" value="1"/>
</dbReference>
<dbReference type="PANTHER" id="PTHR11851:SF49">
    <property type="entry name" value="MITOCHONDRIAL-PROCESSING PEPTIDASE SUBUNIT ALPHA"/>
    <property type="match status" value="1"/>
</dbReference>
<dbReference type="InterPro" id="IPR007863">
    <property type="entry name" value="Peptidase_M16_C"/>
</dbReference>
<comment type="caution">
    <text evidence="5">The sequence shown here is derived from an EMBL/GenBank/DDBJ whole genome shotgun (WGS) entry which is preliminary data.</text>
</comment>
<protein>
    <recommendedName>
        <fullName evidence="7">Mitochondrial-processing peptidase subunit alpha</fullName>
    </recommendedName>
</protein>
<dbReference type="AlphaFoldDB" id="A0AAV1IEB9"/>
<dbReference type="InterPro" id="IPR011249">
    <property type="entry name" value="Metalloenz_LuxS/M16"/>
</dbReference>
<dbReference type="PANTHER" id="PTHR11851">
    <property type="entry name" value="METALLOPROTEASE"/>
    <property type="match status" value="1"/>
</dbReference>
<comment type="function">
    <text evidence="1">Substrate recognition and binding subunit of the essential mitochondrial processing protease (MPP), which cleaves the mitochondrial sequence off newly imported precursors proteins.</text>
</comment>
<reference evidence="5 6" key="1">
    <citation type="submission" date="2023-10" db="EMBL/GenBank/DDBJ databases">
        <authorList>
            <person name="Maclean D."/>
            <person name="Macfadyen A."/>
        </authorList>
    </citation>
    <scope>NUCLEOTIDE SEQUENCE [LARGE SCALE GENOMIC DNA]</scope>
</reference>
<feature type="domain" description="Peptidase M16 N-terminal" evidence="3">
    <location>
        <begin position="104"/>
        <end position="249"/>
    </location>
</feature>
<accession>A0AAV1IEB9</accession>
<dbReference type="GO" id="GO:0005739">
    <property type="term" value="C:mitochondrion"/>
    <property type="evidence" value="ECO:0007669"/>
    <property type="project" value="TreeGrafter"/>
</dbReference>
<gene>
    <name evidence="5" type="ORF">CVIRNUC_007558</name>
</gene>
<organism evidence="5 6">
    <name type="scientific">Coccomyxa viridis</name>
    <dbReference type="NCBI Taxonomy" id="1274662"/>
    <lineage>
        <taxon>Eukaryota</taxon>
        <taxon>Viridiplantae</taxon>
        <taxon>Chlorophyta</taxon>
        <taxon>core chlorophytes</taxon>
        <taxon>Trebouxiophyceae</taxon>
        <taxon>Trebouxiophyceae incertae sedis</taxon>
        <taxon>Coccomyxaceae</taxon>
        <taxon>Coccomyxa</taxon>
    </lineage>
</organism>
<evidence type="ECO:0000259" key="4">
    <source>
        <dbReference type="Pfam" id="PF05193"/>
    </source>
</evidence>
<dbReference type="Proteomes" id="UP001314263">
    <property type="component" value="Unassembled WGS sequence"/>
</dbReference>
<comment type="similarity">
    <text evidence="2">Belongs to the peptidase M16 family.</text>
</comment>
<sequence>MHPVAEKRRPFSGDIMLAAGAQRGLHSSSRCFTTAAAAQASALPAISEGASTAGGWLSKLFGGSSRLSIPLTDPLPGVDLPRPDAVPSTAPSTETLALSNGVTIASEATPGPTATLGLYINSGSVYEEPYETGCSHLLEYMAFKTTANRTYFRLTREVESIGAQILASASREQMAYNIDVPKPNVADAVEILVDSVTNPKFLAWEVKDAVAKMKGDIATVKDNPQTVLLEGLHEVAYTGGLAKPMICPEGALGNLTADRLGEFVQRNYTASRMVLSGAGVQQKELTNLAQPLLDSLPQAAKEGSPKSEYVGGDFRQFSPSPMTHAMLAFEYPGGWNDVKGSTAVTVLQFLLGGGGSFSAGGPGKGMHSRLYRRVLNQYEWVHNCTAFSSLYNDSGLVGIFISTDRARSGQSFDIITKELQATAQGVTNEELERAKRAAIASVYMNLESRAVVAEDIGRQILTYGHRKPITEFINHIEKLTVKDISELVSKMVKKPPTVAVLGDVATVPRYAQIAGRFS</sequence>
<dbReference type="Pfam" id="PF00675">
    <property type="entry name" value="Peptidase_M16"/>
    <property type="match status" value="1"/>
</dbReference>
<evidence type="ECO:0000256" key="1">
    <source>
        <dbReference type="ARBA" id="ARBA00002123"/>
    </source>
</evidence>
<name>A0AAV1IEB9_9CHLO</name>
<feature type="domain" description="Peptidase M16 C-terminal" evidence="4">
    <location>
        <begin position="254"/>
        <end position="437"/>
    </location>
</feature>
<dbReference type="InterPro" id="IPR011765">
    <property type="entry name" value="Pept_M16_N"/>
</dbReference>
<dbReference type="EMBL" id="CAUYUE010000010">
    <property type="protein sequence ID" value="CAK0784354.1"/>
    <property type="molecule type" value="Genomic_DNA"/>
</dbReference>
<dbReference type="SUPFAM" id="SSF63411">
    <property type="entry name" value="LuxS/MPP-like metallohydrolase"/>
    <property type="match status" value="2"/>
</dbReference>
<proteinExistence type="inferred from homology"/>
<evidence type="ECO:0000256" key="2">
    <source>
        <dbReference type="ARBA" id="ARBA00007261"/>
    </source>
</evidence>
<evidence type="ECO:0000313" key="5">
    <source>
        <dbReference type="EMBL" id="CAK0784354.1"/>
    </source>
</evidence>